<evidence type="ECO:0000313" key="2">
    <source>
        <dbReference type="Proteomes" id="UP000297280"/>
    </source>
</evidence>
<name>A0A4Z1KTF9_9HELO</name>
<evidence type="ECO:0000313" key="1">
    <source>
        <dbReference type="EMBL" id="TGO87489.1"/>
    </source>
</evidence>
<gene>
    <name evidence="1" type="ORF">BPOR_0222g00040</name>
</gene>
<comment type="caution">
    <text evidence="1">The sequence shown here is derived from an EMBL/GenBank/DDBJ whole genome shotgun (WGS) entry which is preliminary data.</text>
</comment>
<accession>A0A4Z1KTF9</accession>
<reference evidence="1 2" key="1">
    <citation type="submission" date="2017-12" db="EMBL/GenBank/DDBJ databases">
        <title>Comparative genomics of Botrytis spp.</title>
        <authorList>
            <person name="Valero-Jimenez C.A."/>
            <person name="Tapia P."/>
            <person name="Veloso J."/>
            <person name="Silva-Moreno E."/>
            <person name="Staats M."/>
            <person name="Valdes J.H."/>
            <person name="Van Kan J.A.L."/>
        </authorList>
    </citation>
    <scope>NUCLEOTIDE SEQUENCE [LARGE SCALE GENOMIC DNA]</scope>
    <source>
        <strain evidence="1 2">MUCL3349</strain>
    </source>
</reference>
<proteinExistence type="predicted"/>
<organism evidence="1 2">
    <name type="scientific">Botrytis porri</name>
    <dbReference type="NCBI Taxonomy" id="87229"/>
    <lineage>
        <taxon>Eukaryota</taxon>
        <taxon>Fungi</taxon>
        <taxon>Dikarya</taxon>
        <taxon>Ascomycota</taxon>
        <taxon>Pezizomycotina</taxon>
        <taxon>Leotiomycetes</taxon>
        <taxon>Helotiales</taxon>
        <taxon>Sclerotiniaceae</taxon>
        <taxon>Botrytis</taxon>
    </lineage>
</organism>
<dbReference type="Proteomes" id="UP000297280">
    <property type="component" value="Unassembled WGS sequence"/>
</dbReference>
<dbReference type="AlphaFoldDB" id="A0A4Z1KTF9"/>
<protein>
    <submittedName>
        <fullName evidence="1">Uncharacterized protein</fullName>
    </submittedName>
</protein>
<dbReference type="EMBL" id="PQXO01000222">
    <property type="protein sequence ID" value="TGO87489.1"/>
    <property type="molecule type" value="Genomic_DNA"/>
</dbReference>
<keyword evidence="2" id="KW-1185">Reference proteome</keyword>
<sequence>MPDIPSVDLSFEALMSGLGPQSEYIKHTKYTSRIIGLLRLIRDLKDVPDSLYYEARRSCHDGVEELREEILRDEYSLNREKNQDWEIKSGQAGAPLNGRDHQIIKNLLEGAVQKKSEKFEGVGMIRMWSLFTDRAYLDILIKRLKPGHGMQAYRIKPVINKYYRGVAPDRGSCRS</sequence>
<dbReference type="OrthoDB" id="3548141at2759"/>